<dbReference type="eggNOG" id="ENOG502R41Z">
    <property type="taxonomic scope" value="Eukaryota"/>
</dbReference>
<proteinExistence type="predicted"/>
<dbReference type="CDD" id="cd19075">
    <property type="entry name" value="AKR_AKR7A1-5"/>
    <property type="match status" value="1"/>
</dbReference>
<dbReference type="EMBL" id="JH921454">
    <property type="protein sequence ID" value="EKD12754.1"/>
    <property type="molecule type" value="Genomic_DNA"/>
</dbReference>
<name>K1XK06_MARBU</name>
<dbReference type="SUPFAM" id="SSF51430">
    <property type="entry name" value="NAD(P)-linked oxidoreductase"/>
    <property type="match status" value="1"/>
</dbReference>
<sequence>MAQKAPALVFGTAGVAEFSDDQVQEIFGILDKHNVKQLDTARIYGSSEAVLGQYEAPKRYTISTKSVGFSPGSMGKQGVLDSITESFKNLNVEQVDIFYLHSPDPNTPIEETLSAIQEIYAAGKFKRFGLSNYRPDDVQKIYDIQAKANSVLPSVFQGNYSAVSRHIESDLFPLLHRLKMSFYAYSPIGGGFLVKDSKQLREQAYEGRFGKNSRIGDMYIKMYTKPSMLEALDQWAVIAKDAGITKASLAYRWIAYHSALKAENGDAIIIGASRPSQVEETCTYIEDGPLDSEIARRVNALWKQIEKDAPIDNWNSYAGIKASS</sequence>
<dbReference type="KEGG" id="mbe:MBM_08983"/>
<organism evidence="3 4">
    <name type="scientific">Marssonina brunnea f. sp. multigermtubi (strain MB_m1)</name>
    <name type="common">Marssonina leaf spot fungus</name>
    <dbReference type="NCBI Taxonomy" id="1072389"/>
    <lineage>
        <taxon>Eukaryota</taxon>
        <taxon>Fungi</taxon>
        <taxon>Dikarya</taxon>
        <taxon>Ascomycota</taxon>
        <taxon>Pezizomycotina</taxon>
        <taxon>Leotiomycetes</taxon>
        <taxon>Helotiales</taxon>
        <taxon>Drepanopezizaceae</taxon>
        <taxon>Drepanopeziza</taxon>
    </lineage>
</organism>
<dbReference type="InterPro" id="IPR050523">
    <property type="entry name" value="AKR_Detox_Biosynth"/>
</dbReference>
<feature type="domain" description="NADP-dependent oxidoreductase" evidence="2">
    <location>
        <begin position="8"/>
        <end position="302"/>
    </location>
</feature>
<dbReference type="HOGENOM" id="CLU_023205_1_1_1"/>
<gene>
    <name evidence="3" type="ORF">MBM_08983</name>
</gene>
<dbReference type="InParanoid" id="K1XK06"/>
<evidence type="ECO:0000256" key="1">
    <source>
        <dbReference type="ARBA" id="ARBA00023002"/>
    </source>
</evidence>
<reference evidence="3 4" key="1">
    <citation type="journal article" date="2012" name="BMC Genomics">
        <title>Sequencing the genome of Marssonina brunnea reveals fungus-poplar co-evolution.</title>
        <authorList>
            <person name="Zhu S."/>
            <person name="Cao Y.-Z."/>
            <person name="Jiang C."/>
            <person name="Tan B.-Y."/>
            <person name="Wang Z."/>
            <person name="Feng S."/>
            <person name="Zhang L."/>
            <person name="Su X.-H."/>
            <person name="Brejova B."/>
            <person name="Vinar T."/>
            <person name="Xu M."/>
            <person name="Wang M.-X."/>
            <person name="Zhang S.-G."/>
            <person name="Huang M.-R."/>
            <person name="Wu R."/>
            <person name="Zhou Y."/>
        </authorList>
    </citation>
    <scope>NUCLEOTIDE SEQUENCE [LARGE SCALE GENOMIC DNA]</scope>
    <source>
        <strain evidence="3 4">MB_m1</strain>
    </source>
</reference>
<evidence type="ECO:0000313" key="3">
    <source>
        <dbReference type="EMBL" id="EKD12754.1"/>
    </source>
</evidence>
<dbReference type="Pfam" id="PF00248">
    <property type="entry name" value="Aldo_ket_red"/>
    <property type="match status" value="1"/>
</dbReference>
<dbReference type="Gene3D" id="3.20.20.100">
    <property type="entry name" value="NADP-dependent oxidoreductase domain"/>
    <property type="match status" value="1"/>
</dbReference>
<dbReference type="InterPro" id="IPR020471">
    <property type="entry name" value="AKR"/>
</dbReference>
<dbReference type="GO" id="GO:0016491">
    <property type="term" value="F:oxidoreductase activity"/>
    <property type="evidence" value="ECO:0007669"/>
    <property type="project" value="UniProtKB-KW"/>
</dbReference>
<dbReference type="GeneID" id="18764918"/>
<dbReference type="Proteomes" id="UP000006753">
    <property type="component" value="Unassembled WGS sequence"/>
</dbReference>
<dbReference type="AlphaFoldDB" id="K1XK06"/>
<dbReference type="PRINTS" id="PR00069">
    <property type="entry name" value="ALDKETRDTASE"/>
</dbReference>
<accession>K1XK06</accession>
<dbReference type="OrthoDB" id="2310150at2759"/>
<dbReference type="PANTHER" id="PTHR43364:SF4">
    <property type="entry name" value="NAD(P)-LINKED OXIDOREDUCTASE SUPERFAMILY PROTEIN"/>
    <property type="match status" value="1"/>
</dbReference>
<evidence type="ECO:0000313" key="4">
    <source>
        <dbReference type="Proteomes" id="UP000006753"/>
    </source>
</evidence>
<dbReference type="InterPro" id="IPR023210">
    <property type="entry name" value="NADP_OxRdtase_dom"/>
</dbReference>
<dbReference type="OMA" id="CREKNYV"/>
<keyword evidence="4" id="KW-1185">Reference proteome</keyword>
<protein>
    <submittedName>
        <fullName evidence="3">Aldehyde reductase</fullName>
    </submittedName>
</protein>
<evidence type="ECO:0000259" key="2">
    <source>
        <dbReference type="Pfam" id="PF00248"/>
    </source>
</evidence>
<dbReference type="InterPro" id="IPR036812">
    <property type="entry name" value="NAD(P)_OxRdtase_dom_sf"/>
</dbReference>
<keyword evidence="1" id="KW-0560">Oxidoreductase</keyword>
<dbReference type="PANTHER" id="PTHR43364">
    <property type="entry name" value="NADH-SPECIFIC METHYLGLYOXAL REDUCTASE-RELATED"/>
    <property type="match status" value="1"/>
</dbReference>